<feature type="compositionally biased region" description="Basic and acidic residues" evidence="1">
    <location>
        <begin position="67"/>
        <end position="77"/>
    </location>
</feature>
<dbReference type="PANTHER" id="PTHR31157:SF1">
    <property type="entry name" value="SCP DOMAIN-CONTAINING PROTEIN"/>
    <property type="match status" value="1"/>
</dbReference>
<sequence length="263" mass="26761">MPELPVVRRREIRRWQQRRRRRGPWVRLLAPVGVLALASGAVVALAPGAQAPGTVSAAVELVDRGRAAASRSTDRDAAATPTVTPTASPTDVPTPTPSAPAPTVTPEAAAPPEPAPPAPAPEAAPAPAPPAQQPAPAPAAAAAPADALTARIVELTNAERRAAGLGDLAVSACAAQQATQRTAVLVAEGRFEHDPLQPIVAACGAGAVGENLSLGYRSAEAAVEGWMNSSGHRANILRTSYRQIGVGCTSGPRGWLCAQVFLG</sequence>
<evidence type="ECO:0000259" key="2">
    <source>
        <dbReference type="Pfam" id="PF00188"/>
    </source>
</evidence>
<feature type="compositionally biased region" description="Low complexity" evidence="1">
    <location>
        <begin position="78"/>
        <end position="91"/>
    </location>
</feature>
<evidence type="ECO:0000313" key="3">
    <source>
        <dbReference type="EMBL" id="QCB94549.1"/>
    </source>
</evidence>
<feature type="region of interest" description="Disordered" evidence="1">
    <location>
        <begin position="67"/>
        <end position="142"/>
    </location>
</feature>
<dbReference type="Gene3D" id="3.40.33.10">
    <property type="entry name" value="CAP"/>
    <property type="match status" value="1"/>
</dbReference>
<dbReference type="CDD" id="cd05379">
    <property type="entry name" value="CAP_bacterial"/>
    <property type="match status" value="1"/>
</dbReference>
<dbReference type="Proteomes" id="UP000296469">
    <property type="component" value="Chromosome"/>
</dbReference>
<feature type="compositionally biased region" description="Pro residues" evidence="1">
    <location>
        <begin position="109"/>
        <end position="137"/>
    </location>
</feature>
<evidence type="ECO:0000256" key="1">
    <source>
        <dbReference type="SAM" id="MobiDB-lite"/>
    </source>
</evidence>
<accession>A0A4P7SJT9</accession>
<dbReference type="Pfam" id="PF00188">
    <property type="entry name" value="CAP"/>
    <property type="match status" value="1"/>
</dbReference>
<protein>
    <submittedName>
        <fullName evidence="3">CAP domain-containing protein</fullName>
    </submittedName>
</protein>
<dbReference type="AlphaFoldDB" id="A0A4P7SJT9"/>
<proteinExistence type="predicted"/>
<name>A0A4P7SJT9_9CELL</name>
<dbReference type="SUPFAM" id="SSF55797">
    <property type="entry name" value="PR-1-like"/>
    <property type="match status" value="1"/>
</dbReference>
<dbReference type="RefSeq" id="WP_136225484.1">
    <property type="nucleotide sequence ID" value="NZ_CP039291.1"/>
</dbReference>
<dbReference type="KEGG" id="celz:E5225_14280"/>
<dbReference type="InterPro" id="IPR035940">
    <property type="entry name" value="CAP_sf"/>
</dbReference>
<evidence type="ECO:0000313" key="4">
    <source>
        <dbReference type="Proteomes" id="UP000296469"/>
    </source>
</evidence>
<dbReference type="PANTHER" id="PTHR31157">
    <property type="entry name" value="SCP DOMAIN-CONTAINING PROTEIN"/>
    <property type="match status" value="1"/>
</dbReference>
<organism evidence="3 4">
    <name type="scientific">Cellulomonas shaoxiangyii</name>
    <dbReference type="NCBI Taxonomy" id="2566013"/>
    <lineage>
        <taxon>Bacteria</taxon>
        <taxon>Bacillati</taxon>
        <taxon>Actinomycetota</taxon>
        <taxon>Actinomycetes</taxon>
        <taxon>Micrococcales</taxon>
        <taxon>Cellulomonadaceae</taxon>
        <taxon>Cellulomonas</taxon>
    </lineage>
</organism>
<feature type="domain" description="SCP" evidence="2">
    <location>
        <begin position="154"/>
        <end position="257"/>
    </location>
</feature>
<dbReference type="EMBL" id="CP039291">
    <property type="protein sequence ID" value="QCB94549.1"/>
    <property type="molecule type" value="Genomic_DNA"/>
</dbReference>
<gene>
    <name evidence="3" type="ORF">E5225_14280</name>
</gene>
<dbReference type="InterPro" id="IPR014044">
    <property type="entry name" value="CAP_dom"/>
</dbReference>
<reference evidence="3 4" key="1">
    <citation type="submission" date="2019-04" db="EMBL/GenBank/DDBJ databases">
        <title>Isolation and identification of Cellulomonas shaoxiangyii sp. Nov. isolated from feces of the Tibetan antelopes (Pantholops hodgsonii) in the Qinghai-Tibet plateau of China.</title>
        <authorList>
            <person name="Tian Z."/>
        </authorList>
    </citation>
    <scope>NUCLEOTIDE SEQUENCE [LARGE SCALE GENOMIC DNA]</scope>
    <source>
        <strain evidence="3 4">Z28</strain>
    </source>
</reference>
<keyword evidence="4" id="KW-1185">Reference proteome</keyword>